<evidence type="ECO:0000256" key="1">
    <source>
        <dbReference type="SAM" id="Phobius"/>
    </source>
</evidence>
<feature type="transmembrane region" description="Helical" evidence="1">
    <location>
        <begin position="61"/>
        <end position="86"/>
    </location>
</feature>
<evidence type="ECO:0000313" key="4">
    <source>
        <dbReference type="Proteomes" id="UP000320314"/>
    </source>
</evidence>
<keyword evidence="4" id="KW-1185">Reference proteome</keyword>
<protein>
    <submittedName>
        <fullName evidence="3">DUF2062 domain-containing protein</fullName>
    </submittedName>
</protein>
<keyword evidence="1" id="KW-0472">Membrane</keyword>
<feature type="transmembrane region" description="Helical" evidence="1">
    <location>
        <begin position="93"/>
        <end position="111"/>
    </location>
</feature>
<evidence type="ECO:0000313" key="3">
    <source>
        <dbReference type="EMBL" id="TPW31999.1"/>
    </source>
</evidence>
<proteinExistence type="predicted"/>
<dbReference type="EMBL" id="VHLH01000002">
    <property type="protein sequence ID" value="TPW31999.1"/>
    <property type="molecule type" value="Genomic_DNA"/>
</dbReference>
<dbReference type="Pfam" id="PF09835">
    <property type="entry name" value="DUF2062"/>
    <property type="match status" value="1"/>
</dbReference>
<dbReference type="InterPro" id="IPR018639">
    <property type="entry name" value="DUF2062"/>
</dbReference>
<dbReference type="PANTHER" id="PTHR40547:SF1">
    <property type="entry name" value="SLL0298 PROTEIN"/>
    <property type="match status" value="1"/>
</dbReference>
<gene>
    <name evidence="3" type="ORF">FJU11_02080</name>
</gene>
<reference evidence="3 4" key="1">
    <citation type="submission" date="2019-06" db="EMBL/GenBank/DDBJ databases">
        <authorList>
            <person name="Li M."/>
        </authorList>
    </citation>
    <scope>NUCLEOTIDE SEQUENCE [LARGE SCALE GENOMIC DNA]</scope>
    <source>
        <strain evidence="3 4">BGMRC6574</strain>
    </source>
</reference>
<dbReference type="PANTHER" id="PTHR40547">
    <property type="entry name" value="SLL0298 PROTEIN"/>
    <property type="match status" value="1"/>
</dbReference>
<keyword evidence="1" id="KW-0812">Transmembrane</keyword>
<dbReference type="RefSeq" id="WP_141165355.1">
    <property type="nucleotide sequence ID" value="NZ_VHLH01000002.1"/>
</dbReference>
<dbReference type="AlphaFoldDB" id="A0A506UG89"/>
<name>A0A506UG89_9HYPH</name>
<evidence type="ECO:0000259" key="2">
    <source>
        <dbReference type="Pfam" id="PF09835"/>
    </source>
</evidence>
<feature type="transmembrane region" description="Helical" evidence="1">
    <location>
        <begin position="143"/>
        <end position="165"/>
    </location>
</feature>
<sequence>MLFRRRKPATLWERIRVAIWPRRSFSRSIRYVVARVLRLTATPHAIAAGIAAGVFTSCTPFIGFHFILSFVVAYLIAGNMVAAAIGTSFGNPFTFPFIWAGAYELGTWILGTESVREKPIHLAQMVHDLDLADIWQPILKPMLVGGAPIGLVFAAAFYVLTYWGVNTFRRRRRLRIAARAASGGRQPRAPGRGHAA</sequence>
<feature type="domain" description="DUF2062" evidence="2">
    <location>
        <begin position="27"/>
        <end position="173"/>
    </location>
</feature>
<keyword evidence="1" id="KW-1133">Transmembrane helix</keyword>
<organism evidence="3 4">
    <name type="scientific">Pararhizobium mangrovi</name>
    <dbReference type="NCBI Taxonomy" id="2590452"/>
    <lineage>
        <taxon>Bacteria</taxon>
        <taxon>Pseudomonadati</taxon>
        <taxon>Pseudomonadota</taxon>
        <taxon>Alphaproteobacteria</taxon>
        <taxon>Hyphomicrobiales</taxon>
        <taxon>Rhizobiaceae</taxon>
        <taxon>Rhizobium/Agrobacterium group</taxon>
        <taxon>Pararhizobium</taxon>
    </lineage>
</organism>
<comment type="caution">
    <text evidence="3">The sequence shown here is derived from an EMBL/GenBank/DDBJ whole genome shotgun (WGS) entry which is preliminary data.</text>
</comment>
<dbReference type="Proteomes" id="UP000320314">
    <property type="component" value="Unassembled WGS sequence"/>
</dbReference>
<accession>A0A506UG89</accession>
<dbReference type="OrthoDB" id="7360463at2"/>
<feature type="transmembrane region" description="Helical" evidence="1">
    <location>
        <begin position="32"/>
        <end position="55"/>
    </location>
</feature>